<accession>A0AAU7JKW3</accession>
<proteinExistence type="predicted"/>
<dbReference type="SUPFAM" id="SSF50475">
    <property type="entry name" value="FMN-binding split barrel"/>
    <property type="match status" value="1"/>
</dbReference>
<dbReference type="InterPro" id="IPR012349">
    <property type="entry name" value="Split_barrel_FMN-bd"/>
</dbReference>
<evidence type="ECO:0000313" key="1">
    <source>
        <dbReference type="EMBL" id="XBO40805.1"/>
    </source>
</evidence>
<dbReference type="Gene3D" id="2.30.110.10">
    <property type="entry name" value="Electron Transport, Fmn-binding Protein, Chain A"/>
    <property type="match status" value="1"/>
</dbReference>
<reference evidence="1" key="1">
    <citation type="submission" date="2024-05" db="EMBL/GenBank/DDBJ databases">
        <authorList>
            <person name="Kim S."/>
            <person name="Heo J."/>
            <person name="Choi H."/>
            <person name="Choi Y."/>
            <person name="Kwon S.-W."/>
            <person name="Kim Y."/>
        </authorList>
    </citation>
    <scope>NUCLEOTIDE SEQUENCE</scope>
    <source>
        <strain evidence="1">KACC 23698</strain>
    </source>
</reference>
<protein>
    <submittedName>
        <fullName evidence="1">Pyridoxamine 5'-phosphate oxidase family protein</fullName>
    </submittedName>
</protein>
<dbReference type="EMBL" id="CP157484">
    <property type="protein sequence ID" value="XBO40805.1"/>
    <property type="molecule type" value="Genomic_DNA"/>
</dbReference>
<dbReference type="PANTHER" id="PTHR42815">
    <property type="entry name" value="FAD-BINDING, PUTATIVE (AFU_ORTHOLOGUE AFUA_6G07600)-RELATED"/>
    <property type="match status" value="1"/>
</dbReference>
<dbReference type="RefSeq" id="WP_406857663.1">
    <property type="nucleotide sequence ID" value="NZ_CP157484.1"/>
</dbReference>
<organism evidence="1">
    <name type="scientific">Alsobacter sp. KACC 23698</name>
    <dbReference type="NCBI Taxonomy" id="3149229"/>
    <lineage>
        <taxon>Bacteria</taxon>
        <taxon>Pseudomonadati</taxon>
        <taxon>Pseudomonadota</taxon>
        <taxon>Alphaproteobacteria</taxon>
        <taxon>Hyphomicrobiales</taxon>
        <taxon>Alsobacteraceae</taxon>
        <taxon>Alsobacter</taxon>
    </lineage>
</organism>
<gene>
    <name evidence="1" type="ORF">ABEG18_08625</name>
</gene>
<dbReference type="AlphaFoldDB" id="A0AAU7JKW3"/>
<dbReference type="PANTHER" id="PTHR42815:SF2">
    <property type="entry name" value="FAD-BINDING, PUTATIVE (AFU_ORTHOLOGUE AFUA_6G07600)-RELATED"/>
    <property type="match status" value="1"/>
</dbReference>
<sequence length="240" mass="26518">MTGASAVSWAASRQQAASRMDGLRGRAGEIFMGHRFAELALTDGVKALQLAKGSRAAYARLERGPDSHDRLGPDELSFIAGRDGFSMASALETGWPYVHFRGGRPGFFHALNDRTLDFADFRGNRQYVTAANLLHDGRVSLFLRDYPHQRRLKVLGRATVASIDDAPQLVDPSYPAHVERTILISVEAFDWNCPQHIRPRFTPDELAEALALLRQKIAELKAENAHLQGLPNSRAEESAS</sequence>
<name>A0AAU7JKW3_9HYPH</name>